<dbReference type="InterPro" id="IPR025447">
    <property type="entry name" value="DUF4192"/>
</dbReference>
<dbReference type="Proteomes" id="UP000238650">
    <property type="component" value="Unassembled WGS sequence"/>
</dbReference>
<proteinExistence type="predicted"/>
<gene>
    <name evidence="2" type="ORF">B4915_13045</name>
</gene>
<keyword evidence="3" id="KW-1185">Reference proteome</keyword>
<reference evidence="2 3" key="1">
    <citation type="journal article" date="2017" name="New Microbes New Infect">
        <title>Genome sequence of 'Leucobacter massiliensis' sp. nov. isolated from human pharynx after travel to the 2014 Hajj.</title>
        <authorList>
            <person name="Leangapichart T."/>
            <person name="Gautret P."/>
            <person name="Nguyen T.T."/>
            <person name="Armstrong N."/>
            <person name="Rolain J.M."/>
        </authorList>
    </citation>
    <scope>NUCLEOTIDE SEQUENCE [LARGE SCALE GENOMIC DNA]</scope>
    <source>
        <strain evidence="2 3">122RC15</strain>
    </source>
</reference>
<dbReference type="EMBL" id="MWZD01000022">
    <property type="protein sequence ID" value="PRI10308.1"/>
    <property type="molecule type" value="Genomic_DNA"/>
</dbReference>
<accession>A0A2S9QL40</accession>
<feature type="compositionally biased region" description="Acidic residues" evidence="1">
    <location>
        <begin position="318"/>
        <end position="327"/>
    </location>
</feature>
<dbReference type="OrthoDB" id="4954868at2"/>
<organism evidence="2 3">
    <name type="scientific">Leucobacter massiliensis</name>
    <dbReference type="NCBI Taxonomy" id="1686285"/>
    <lineage>
        <taxon>Bacteria</taxon>
        <taxon>Bacillati</taxon>
        <taxon>Actinomycetota</taxon>
        <taxon>Actinomycetes</taxon>
        <taxon>Micrococcales</taxon>
        <taxon>Microbacteriaceae</taxon>
        <taxon>Leucobacter</taxon>
    </lineage>
</organism>
<evidence type="ECO:0000313" key="2">
    <source>
        <dbReference type="EMBL" id="PRI10308.1"/>
    </source>
</evidence>
<evidence type="ECO:0000256" key="1">
    <source>
        <dbReference type="SAM" id="MobiDB-lite"/>
    </source>
</evidence>
<feature type="compositionally biased region" description="Basic and acidic residues" evidence="1">
    <location>
        <begin position="31"/>
        <end position="46"/>
    </location>
</feature>
<evidence type="ECO:0008006" key="4">
    <source>
        <dbReference type="Google" id="ProtNLM"/>
    </source>
</evidence>
<feature type="region of interest" description="Disordered" evidence="1">
    <location>
        <begin position="318"/>
        <end position="351"/>
    </location>
</feature>
<protein>
    <recommendedName>
        <fullName evidence="4">DUF4192 domain-containing protein</fullName>
    </recommendedName>
</protein>
<name>A0A2S9QL40_9MICO</name>
<dbReference type="RefSeq" id="WP_105806246.1">
    <property type="nucleotide sequence ID" value="NZ_MWZD01000022.1"/>
</dbReference>
<feature type="region of interest" description="Disordered" evidence="1">
    <location>
        <begin position="1"/>
        <end position="51"/>
    </location>
</feature>
<dbReference type="AlphaFoldDB" id="A0A2S9QL40"/>
<evidence type="ECO:0000313" key="3">
    <source>
        <dbReference type="Proteomes" id="UP000238650"/>
    </source>
</evidence>
<sequence>MSNAHPPELRHRSRPSVTPAPHPAARLPAVRRTEPGTEAGSGRRTEPPPTIRCESSADFLAALPRLVGFTSPDSIFVVFFSGRRAEHAMRLDLPATEDPRDSAELLDFICDALHDLGPRWGADSAPAVVITSSLRFADHDGAPWRRFAGRLLRCLRREGFSPRELCCVAADGWISFLDPHAPAGGRPLSEIEQSPVAAEIRAFGDAPPPLAELGALPVADPARRTAVARALATVKPLPRPSGASPAWVSETAEVARELRDPERPLSAEATARLIRSAQQPERWLLLALAVLTRPEFPIELAREIGAARFARVPLDLDAEPGPAEEIDRDPARDGPQAGEGGGQRQPGTRARDGWSIRRILESASPGFTQFERLALVKRRLLLAVSECPEELRPALLALSAWAWWLGGTQSVAQRQAAAAIAPDPGGPLPRMVGRLVDAPLHSPRRRRAARAA</sequence>
<dbReference type="Pfam" id="PF13830">
    <property type="entry name" value="DUF4192"/>
    <property type="match status" value="1"/>
</dbReference>
<comment type="caution">
    <text evidence="2">The sequence shown here is derived from an EMBL/GenBank/DDBJ whole genome shotgun (WGS) entry which is preliminary data.</text>
</comment>